<gene>
    <name evidence="4" type="ORF">DFR68_102149</name>
</gene>
<evidence type="ECO:0000313" key="5">
    <source>
        <dbReference type="Proteomes" id="UP000255355"/>
    </source>
</evidence>
<dbReference type="InterPro" id="IPR016166">
    <property type="entry name" value="FAD-bd_PCMH"/>
</dbReference>
<dbReference type="OrthoDB" id="5195079at2"/>
<evidence type="ECO:0000256" key="1">
    <source>
        <dbReference type="ARBA" id="ARBA00022857"/>
    </source>
</evidence>
<reference evidence="4 5" key="1">
    <citation type="submission" date="2018-07" db="EMBL/GenBank/DDBJ databases">
        <title>Genomic Encyclopedia of Type Strains, Phase IV (KMG-IV): sequencing the most valuable type-strain genomes for metagenomic binning, comparative biology and taxonomic classification.</title>
        <authorList>
            <person name="Goeker M."/>
        </authorList>
    </citation>
    <scope>NUCLEOTIDE SEQUENCE [LARGE SCALE GENOMIC DNA]</scope>
    <source>
        <strain evidence="4 5">DSM 44952</strain>
    </source>
</reference>
<dbReference type="PROSITE" id="PS01162">
    <property type="entry name" value="QOR_ZETA_CRYSTAL"/>
    <property type="match status" value="1"/>
</dbReference>
<dbReference type="AlphaFoldDB" id="A0A370HBD8"/>
<dbReference type="EMBL" id="QQAZ01000002">
    <property type="protein sequence ID" value="RDI54027.1"/>
    <property type="molecule type" value="Genomic_DNA"/>
</dbReference>
<dbReference type="Pfam" id="PF00107">
    <property type="entry name" value="ADH_zinc_N"/>
    <property type="match status" value="1"/>
</dbReference>
<evidence type="ECO:0000313" key="4">
    <source>
        <dbReference type="EMBL" id="RDI54027.1"/>
    </source>
</evidence>
<dbReference type="RefSeq" id="WP_068015931.1">
    <property type="nucleotide sequence ID" value="NZ_QQAZ01000002.1"/>
</dbReference>
<proteinExistence type="predicted"/>
<dbReference type="GO" id="GO:0008270">
    <property type="term" value="F:zinc ion binding"/>
    <property type="evidence" value="ECO:0007669"/>
    <property type="project" value="InterPro"/>
</dbReference>
<accession>A0A370HBD8</accession>
<dbReference type="GO" id="GO:0071949">
    <property type="term" value="F:FAD binding"/>
    <property type="evidence" value="ECO:0007669"/>
    <property type="project" value="InterPro"/>
</dbReference>
<name>A0A370HBD8_9NOCA</name>
<dbReference type="Pfam" id="PF08240">
    <property type="entry name" value="ADH_N"/>
    <property type="match status" value="1"/>
</dbReference>
<evidence type="ECO:0000259" key="3">
    <source>
        <dbReference type="PROSITE" id="PS51387"/>
    </source>
</evidence>
<dbReference type="PROSITE" id="PS51387">
    <property type="entry name" value="FAD_PCMH"/>
    <property type="match status" value="1"/>
</dbReference>
<dbReference type="CDD" id="cd08244">
    <property type="entry name" value="MDR_enoyl_red"/>
    <property type="match status" value="1"/>
</dbReference>
<dbReference type="GO" id="GO:0035925">
    <property type="term" value="F:mRNA 3'-UTR AU-rich region binding"/>
    <property type="evidence" value="ECO:0007669"/>
    <property type="project" value="TreeGrafter"/>
</dbReference>
<organism evidence="4 5">
    <name type="scientific">Nocardia mexicana</name>
    <dbReference type="NCBI Taxonomy" id="279262"/>
    <lineage>
        <taxon>Bacteria</taxon>
        <taxon>Bacillati</taxon>
        <taxon>Actinomycetota</taxon>
        <taxon>Actinomycetes</taxon>
        <taxon>Mycobacteriales</taxon>
        <taxon>Nocardiaceae</taxon>
        <taxon>Nocardia</taxon>
    </lineage>
</organism>
<dbReference type="InterPro" id="IPR013154">
    <property type="entry name" value="ADH-like_N"/>
</dbReference>
<dbReference type="Gene3D" id="3.90.180.10">
    <property type="entry name" value="Medium-chain alcohol dehydrogenases, catalytic domain"/>
    <property type="match status" value="1"/>
</dbReference>
<feature type="domain" description="FAD-binding PCMH-type" evidence="3">
    <location>
        <begin position="123"/>
        <end position="311"/>
    </location>
</feature>
<dbReference type="InterPro" id="IPR020843">
    <property type="entry name" value="ER"/>
</dbReference>
<keyword evidence="5" id="KW-1185">Reference proteome</keyword>
<dbReference type="InterPro" id="IPR002364">
    <property type="entry name" value="Quin_OxRdtase/zeta-crystal_CS"/>
</dbReference>
<protein>
    <submittedName>
        <fullName evidence="4">NADPH2:quinone reductase</fullName>
    </submittedName>
</protein>
<dbReference type="GO" id="GO:0070402">
    <property type="term" value="F:NADPH binding"/>
    <property type="evidence" value="ECO:0007669"/>
    <property type="project" value="TreeGrafter"/>
</dbReference>
<dbReference type="Gene3D" id="3.40.50.720">
    <property type="entry name" value="NAD(P)-binding Rossmann-like Domain"/>
    <property type="match status" value="1"/>
</dbReference>
<dbReference type="GO" id="GO:0005829">
    <property type="term" value="C:cytosol"/>
    <property type="evidence" value="ECO:0007669"/>
    <property type="project" value="TreeGrafter"/>
</dbReference>
<dbReference type="SUPFAM" id="SSF51735">
    <property type="entry name" value="NAD(P)-binding Rossmann-fold domains"/>
    <property type="match status" value="1"/>
</dbReference>
<dbReference type="STRING" id="1210089.GCA_001613165_01644"/>
<dbReference type="PANTHER" id="PTHR48106:SF13">
    <property type="entry name" value="QUINONE OXIDOREDUCTASE-RELATED"/>
    <property type="match status" value="1"/>
</dbReference>
<dbReference type="GO" id="GO:0003960">
    <property type="term" value="F:quinone reductase (NADPH) activity"/>
    <property type="evidence" value="ECO:0007669"/>
    <property type="project" value="TreeGrafter"/>
</dbReference>
<dbReference type="InterPro" id="IPR011032">
    <property type="entry name" value="GroES-like_sf"/>
</dbReference>
<comment type="caution">
    <text evidence="4">The sequence shown here is derived from an EMBL/GenBank/DDBJ whole genome shotgun (WGS) entry which is preliminary data.</text>
</comment>
<dbReference type="Proteomes" id="UP000255355">
    <property type="component" value="Unassembled WGS sequence"/>
</dbReference>
<keyword evidence="1" id="KW-0521">NADP</keyword>
<sequence>MRVVEAKSFGGPDVLVPGEAPDPVAGTGEVVIDVAAADVMFLDARLRAGWGTDFFPLQVPYVPGGAVAGVVSAVGDGVDPGWIGKRVASSTAASAIGGGLPIGGYAERALAKEQTLAELPAGLDPVTAAALVHDGTTAMAVAQLANLRPGEPVLITAAGGGVGTLLVQLARSAGVTVIGAAHGDTKLALARRLGAAEVVDYEEPGWADQVLELTGGAGVAVVLDGAGGEIGRNALGSTASGGRFLGYGNAAGGFAELDTEYAAGQGITVLDLMAITGSDTDWDALGARALVAAAEGDLEVIVGQTFPLDRAAEAHAAIEARQAVGRTILTV</sequence>
<dbReference type="InterPro" id="IPR013149">
    <property type="entry name" value="ADH-like_C"/>
</dbReference>
<dbReference type="PANTHER" id="PTHR48106">
    <property type="entry name" value="QUINONE OXIDOREDUCTASE PIG3-RELATED"/>
    <property type="match status" value="1"/>
</dbReference>
<evidence type="ECO:0000256" key="2">
    <source>
        <dbReference type="ARBA" id="ARBA00023002"/>
    </source>
</evidence>
<dbReference type="InterPro" id="IPR036291">
    <property type="entry name" value="NAD(P)-bd_dom_sf"/>
</dbReference>
<dbReference type="SUPFAM" id="SSF50129">
    <property type="entry name" value="GroES-like"/>
    <property type="match status" value="1"/>
</dbReference>
<keyword evidence="2" id="KW-0560">Oxidoreductase</keyword>
<dbReference type="SMART" id="SM00829">
    <property type="entry name" value="PKS_ER"/>
    <property type="match status" value="1"/>
</dbReference>